<sequence>MLLKASTKDTNDPIPSVIRKLVKTLVNYSNRLTVLSALWYKRGLCFWPRFALRNKQLSISYRPVYDYRGDDDDDHDDVDDECMGMIVHIYACTCPIEQKRKYASAAGALSLTLAQASPVQSILLETKQKVIVVSLPTAHLEEDTTRQEIINVTHKRNTREKPW</sequence>
<dbReference type="EMBL" id="BLXT01007473">
    <property type="protein sequence ID" value="GFO39236.1"/>
    <property type="molecule type" value="Genomic_DNA"/>
</dbReference>
<dbReference type="AlphaFoldDB" id="A0AAV4D4Y6"/>
<accession>A0AAV4D4Y6</accession>
<name>A0AAV4D4Y6_9GAST</name>
<evidence type="ECO:0000313" key="2">
    <source>
        <dbReference type="Proteomes" id="UP000735302"/>
    </source>
</evidence>
<reference evidence="1 2" key="1">
    <citation type="journal article" date="2021" name="Elife">
        <title>Chloroplast acquisition without the gene transfer in kleptoplastic sea slugs, Plakobranchus ocellatus.</title>
        <authorList>
            <person name="Maeda T."/>
            <person name="Takahashi S."/>
            <person name="Yoshida T."/>
            <person name="Shimamura S."/>
            <person name="Takaki Y."/>
            <person name="Nagai Y."/>
            <person name="Toyoda A."/>
            <person name="Suzuki Y."/>
            <person name="Arimoto A."/>
            <person name="Ishii H."/>
            <person name="Satoh N."/>
            <person name="Nishiyama T."/>
            <person name="Hasebe M."/>
            <person name="Maruyama T."/>
            <person name="Minagawa J."/>
            <person name="Obokata J."/>
            <person name="Shigenobu S."/>
        </authorList>
    </citation>
    <scope>NUCLEOTIDE SEQUENCE [LARGE SCALE GENOMIC DNA]</scope>
</reference>
<keyword evidence="2" id="KW-1185">Reference proteome</keyword>
<dbReference type="Proteomes" id="UP000735302">
    <property type="component" value="Unassembled WGS sequence"/>
</dbReference>
<proteinExistence type="predicted"/>
<protein>
    <submittedName>
        <fullName evidence="1">Uncharacterized protein</fullName>
    </submittedName>
</protein>
<gene>
    <name evidence="1" type="ORF">PoB_006574100</name>
</gene>
<comment type="caution">
    <text evidence="1">The sequence shown here is derived from an EMBL/GenBank/DDBJ whole genome shotgun (WGS) entry which is preliminary data.</text>
</comment>
<evidence type="ECO:0000313" key="1">
    <source>
        <dbReference type="EMBL" id="GFO39236.1"/>
    </source>
</evidence>
<organism evidence="1 2">
    <name type="scientific">Plakobranchus ocellatus</name>
    <dbReference type="NCBI Taxonomy" id="259542"/>
    <lineage>
        <taxon>Eukaryota</taxon>
        <taxon>Metazoa</taxon>
        <taxon>Spiralia</taxon>
        <taxon>Lophotrochozoa</taxon>
        <taxon>Mollusca</taxon>
        <taxon>Gastropoda</taxon>
        <taxon>Heterobranchia</taxon>
        <taxon>Euthyneura</taxon>
        <taxon>Panpulmonata</taxon>
        <taxon>Sacoglossa</taxon>
        <taxon>Placobranchoidea</taxon>
        <taxon>Plakobranchidae</taxon>
        <taxon>Plakobranchus</taxon>
    </lineage>
</organism>